<proteinExistence type="predicted"/>
<accession>A0ACC2CDA5</accession>
<keyword evidence="2" id="KW-1185">Reference proteome</keyword>
<reference evidence="2" key="1">
    <citation type="journal article" date="2024" name="Proc. Natl. Acad. Sci. U.S.A.">
        <title>Extraordinary preservation of gene collinearity over three hundred million years revealed in homosporous lycophytes.</title>
        <authorList>
            <person name="Li C."/>
            <person name="Wickell D."/>
            <person name="Kuo L.Y."/>
            <person name="Chen X."/>
            <person name="Nie B."/>
            <person name="Liao X."/>
            <person name="Peng D."/>
            <person name="Ji J."/>
            <person name="Jenkins J."/>
            <person name="Williams M."/>
            <person name="Shu S."/>
            <person name="Plott C."/>
            <person name="Barry K."/>
            <person name="Rajasekar S."/>
            <person name="Grimwood J."/>
            <person name="Han X."/>
            <person name="Sun S."/>
            <person name="Hou Z."/>
            <person name="He W."/>
            <person name="Dai G."/>
            <person name="Sun C."/>
            <person name="Schmutz J."/>
            <person name="Leebens-Mack J.H."/>
            <person name="Li F.W."/>
            <person name="Wang L."/>
        </authorList>
    </citation>
    <scope>NUCLEOTIDE SEQUENCE [LARGE SCALE GENOMIC DNA]</scope>
    <source>
        <strain evidence="2">cv. PW_Plant_1</strain>
    </source>
</reference>
<dbReference type="Proteomes" id="UP001162992">
    <property type="component" value="Chromosome 11"/>
</dbReference>
<comment type="caution">
    <text evidence="1">The sequence shown here is derived from an EMBL/GenBank/DDBJ whole genome shotgun (WGS) entry which is preliminary data.</text>
</comment>
<dbReference type="EMBL" id="CM055102">
    <property type="protein sequence ID" value="KAJ7540004.1"/>
    <property type="molecule type" value="Genomic_DNA"/>
</dbReference>
<name>A0ACC2CDA5_DIPCM</name>
<gene>
    <name evidence="1" type="ORF">O6H91_11G118200</name>
</gene>
<evidence type="ECO:0000313" key="2">
    <source>
        <dbReference type="Proteomes" id="UP001162992"/>
    </source>
</evidence>
<protein>
    <submittedName>
        <fullName evidence="1">Uncharacterized protein</fullName>
    </submittedName>
</protein>
<organism evidence="1 2">
    <name type="scientific">Diphasiastrum complanatum</name>
    <name type="common">Issler's clubmoss</name>
    <name type="synonym">Lycopodium complanatum</name>
    <dbReference type="NCBI Taxonomy" id="34168"/>
    <lineage>
        <taxon>Eukaryota</taxon>
        <taxon>Viridiplantae</taxon>
        <taxon>Streptophyta</taxon>
        <taxon>Embryophyta</taxon>
        <taxon>Tracheophyta</taxon>
        <taxon>Lycopodiopsida</taxon>
        <taxon>Lycopodiales</taxon>
        <taxon>Lycopodiaceae</taxon>
        <taxon>Lycopodioideae</taxon>
        <taxon>Diphasiastrum</taxon>
    </lineage>
</organism>
<sequence length="464" mass="54073">MECKKENPQERMAESEQLAAKEKSIVWPPVVIIENTRLAMDQTTRKYTGLDNDEVRAFLKGVNDVNYSRVMALYDMRGHKGKTLVTFPADDLGYINAQTLSDCLQRIGRGREHWMRVKPQNSYSNVGWNAHGLVTKEGKRILYGYLARPEDMELVDPYRKHVKRWSIESLEEKVHRPAKQRNQDAEATKARRQELEDFAQEATVHLENEKTGVDNLREAINKINQEIQAERDREAAAEAQHRQELALRRKAFDEALQEKKFRYQQFEGEIRARLAEKKASLVSETVKLTQEAQELQNAIEVRKKNHEIRRRKALEEMKHDYELQVMMEARLADLKKKTHERALELQKKHQEQTMKLKECNQKEREDLLQQHLAVRTELESKANVAKEATNRLKAETDSTINKECVVCFFEFGPDNLRAFFAACGHANVCILCAQDLWQRKNKTCPTCKTVQKKKPAEFPVNIYL</sequence>
<evidence type="ECO:0000313" key="1">
    <source>
        <dbReference type="EMBL" id="KAJ7540004.1"/>
    </source>
</evidence>